<dbReference type="CDD" id="cd14858">
    <property type="entry name" value="TrmE_N"/>
    <property type="match status" value="1"/>
</dbReference>
<organism evidence="13 14">
    <name type="scientific">Solilutibacter pythonis</name>
    <dbReference type="NCBI Taxonomy" id="2483112"/>
    <lineage>
        <taxon>Bacteria</taxon>
        <taxon>Pseudomonadati</taxon>
        <taxon>Pseudomonadota</taxon>
        <taxon>Gammaproteobacteria</taxon>
        <taxon>Lysobacterales</taxon>
        <taxon>Lysobacteraceae</taxon>
        <taxon>Solilutibacter</taxon>
    </lineage>
</organism>
<evidence type="ECO:0000256" key="5">
    <source>
        <dbReference type="ARBA" id="ARBA00022741"/>
    </source>
</evidence>
<dbReference type="InterPro" id="IPR006073">
    <property type="entry name" value="GTP-bd"/>
</dbReference>
<evidence type="ECO:0000256" key="10">
    <source>
        <dbReference type="HAMAP-Rule" id="MF_00379"/>
    </source>
</evidence>
<comment type="similarity">
    <text evidence="1 10 11">Belongs to the TRAFAC class TrmE-Era-EngA-EngB-Septin-like GTPase superfamily. TrmE GTPase family.</text>
</comment>
<feature type="binding site" evidence="10">
    <location>
        <begin position="332"/>
        <end position="335"/>
    </location>
    <ligand>
        <name>GTP</name>
        <dbReference type="ChEBI" id="CHEBI:37565"/>
    </ligand>
</feature>
<keyword evidence="14" id="KW-1185">Reference proteome</keyword>
<dbReference type="PROSITE" id="PS51709">
    <property type="entry name" value="G_TRME"/>
    <property type="match status" value="1"/>
</dbReference>
<dbReference type="GO" id="GO:0003924">
    <property type="term" value="F:GTPase activity"/>
    <property type="evidence" value="ECO:0007669"/>
    <property type="project" value="UniProtKB-UniRule"/>
</dbReference>
<feature type="binding site" evidence="10">
    <location>
        <position position="229"/>
    </location>
    <ligand>
        <name>K(+)</name>
        <dbReference type="ChEBI" id="CHEBI:29103"/>
    </ligand>
</feature>
<evidence type="ECO:0000259" key="12">
    <source>
        <dbReference type="PROSITE" id="PS51709"/>
    </source>
</evidence>
<feature type="binding site" evidence="10">
    <location>
        <position position="450"/>
    </location>
    <ligand>
        <name>(6S)-5-formyl-5,6,7,8-tetrahydrofolate</name>
        <dbReference type="ChEBI" id="CHEBI:57457"/>
    </ligand>
</feature>
<dbReference type="GO" id="GO:0030488">
    <property type="term" value="P:tRNA methylation"/>
    <property type="evidence" value="ECO:0007669"/>
    <property type="project" value="TreeGrafter"/>
</dbReference>
<dbReference type="InterPro" id="IPR005225">
    <property type="entry name" value="Small_GTP-bd"/>
</dbReference>
<feature type="binding site" evidence="10">
    <location>
        <position position="250"/>
    </location>
    <ligand>
        <name>K(+)</name>
        <dbReference type="ChEBI" id="CHEBI:29103"/>
    </ligand>
</feature>
<dbReference type="GO" id="GO:0046872">
    <property type="term" value="F:metal ion binding"/>
    <property type="evidence" value="ECO:0007669"/>
    <property type="project" value="UniProtKB-KW"/>
</dbReference>
<dbReference type="RefSeq" id="WP_122100935.1">
    <property type="nucleotide sequence ID" value="NZ_RFLY01000004.1"/>
</dbReference>
<dbReference type="Gene3D" id="1.20.120.430">
    <property type="entry name" value="tRNA modification GTPase MnmE domain 2"/>
    <property type="match status" value="1"/>
</dbReference>
<evidence type="ECO:0000256" key="7">
    <source>
        <dbReference type="ARBA" id="ARBA00022842"/>
    </source>
</evidence>
<dbReference type="InterPro" id="IPR018948">
    <property type="entry name" value="GTP-bd_TrmE_N"/>
</dbReference>
<evidence type="ECO:0000256" key="8">
    <source>
        <dbReference type="ARBA" id="ARBA00022958"/>
    </source>
</evidence>
<proteinExistence type="inferred from homology"/>
<dbReference type="EMBL" id="RFLY01000004">
    <property type="protein sequence ID" value="RMH93848.1"/>
    <property type="molecule type" value="Genomic_DNA"/>
</dbReference>
<feature type="binding site" evidence="10">
    <location>
        <position position="123"/>
    </location>
    <ligand>
        <name>(6S)-5-formyl-5,6,7,8-tetrahydrofolate</name>
        <dbReference type="ChEBI" id="CHEBI:57457"/>
    </ligand>
</feature>
<keyword evidence="7 10" id="KW-0460">Magnesium</keyword>
<dbReference type="GO" id="GO:0005525">
    <property type="term" value="F:GTP binding"/>
    <property type="evidence" value="ECO:0007669"/>
    <property type="project" value="UniProtKB-UniRule"/>
</dbReference>
<dbReference type="InterPro" id="IPR027417">
    <property type="entry name" value="P-loop_NTPase"/>
</dbReference>
<reference evidence="13 14" key="1">
    <citation type="submission" date="2018-10" db="EMBL/GenBank/DDBJ databases">
        <title>Proposal of Lysobacter pythonis sp. nov. isolated from royal pythons (Python regius).</title>
        <authorList>
            <person name="Hans-Juergen B."/>
            <person name="Huptas C."/>
            <person name="Sandra B."/>
            <person name="Igor L."/>
            <person name="Joachim S."/>
            <person name="Siegfried S."/>
            <person name="Mareike W."/>
            <person name="Peter K."/>
        </authorList>
    </citation>
    <scope>NUCLEOTIDE SEQUENCE [LARGE SCALE GENOMIC DNA]</scope>
    <source>
        <strain evidence="13 14">4284/11</strain>
    </source>
</reference>
<protein>
    <recommendedName>
        <fullName evidence="10">tRNA modification GTPase MnmE</fullName>
        <ecNumber evidence="10">3.6.-.-</ecNumber>
    </recommendedName>
</protein>
<accession>A0A3M2HXR5</accession>
<dbReference type="Pfam" id="PF01926">
    <property type="entry name" value="MMR_HSR1"/>
    <property type="match status" value="1"/>
</dbReference>
<dbReference type="NCBIfam" id="NF003661">
    <property type="entry name" value="PRK05291.1-3"/>
    <property type="match status" value="1"/>
</dbReference>
<feature type="domain" description="TrmE-type G" evidence="12">
    <location>
        <begin position="219"/>
        <end position="373"/>
    </location>
</feature>
<keyword evidence="3 10" id="KW-0819">tRNA processing</keyword>
<dbReference type="InterPro" id="IPR004520">
    <property type="entry name" value="GTPase_MnmE"/>
</dbReference>
<name>A0A3M2HXR5_9GAMM</name>
<comment type="caution">
    <text evidence="10">Lacks conserved residue(s) required for the propagation of feature annotation.</text>
</comment>
<comment type="function">
    <text evidence="10">Exhibits a very high intrinsic GTPase hydrolysis rate. Involved in the addition of a carboxymethylaminomethyl (cmnm) group at the wobble position (U34) of certain tRNAs, forming tRNA-cmnm(5)s(2)U34.</text>
</comment>
<evidence type="ECO:0000313" key="13">
    <source>
        <dbReference type="EMBL" id="RMH93848.1"/>
    </source>
</evidence>
<comment type="subunit">
    <text evidence="10">Homodimer. Heterotetramer of two MnmE and two MnmG subunits.</text>
</comment>
<evidence type="ECO:0000256" key="6">
    <source>
        <dbReference type="ARBA" id="ARBA00022801"/>
    </source>
</evidence>
<dbReference type="OrthoDB" id="9805918at2"/>
<dbReference type="InterPro" id="IPR031168">
    <property type="entry name" value="G_TrmE"/>
</dbReference>
<feature type="binding site" evidence="10">
    <location>
        <begin position="273"/>
        <end position="276"/>
    </location>
    <ligand>
        <name>GTP</name>
        <dbReference type="ChEBI" id="CHEBI:37565"/>
    </ligand>
</feature>
<dbReference type="AlphaFoldDB" id="A0A3M2HXR5"/>
<dbReference type="PANTHER" id="PTHR42714:SF2">
    <property type="entry name" value="TRNA MODIFICATION GTPASE GTPBP3, MITOCHONDRIAL"/>
    <property type="match status" value="1"/>
</dbReference>
<feature type="binding site" evidence="10">
    <location>
        <begin position="248"/>
        <end position="254"/>
    </location>
    <ligand>
        <name>GTP</name>
        <dbReference type="ChEBI" id="CHEBI:37565"/>
    </ligand>
</feature>
<keyword evidence="5 10" id="KW-0547">Nucleotide-binding</keyword>
<dbReference type="EC" id="3.6.-.-" evidence="10"/>
<sequence>MTEAPAPRDTIVALATAHGAAGVGIVRLSGPRAIAIAETICGGPLSPRRARYSRFHDGGGELIDDGIAIAFPAPGSFTGEDVAELQAHGSPVLLRQLTDAAIAAGARQARAGEFSERAFLEGKLDLTQAEAIADLIGAGSEQAARAARRSLDGAFSHEVEALSARLMALRVQAEAAIDFADEPLETLSDTRLSATLEGIRVDLAVLLGRAEAGQRLRDGLHAVIVGPPNAGKSSLLNALARSDRAIVTDVAGTTRDVLREAVNIGGVELLLVDTAGLRESDDAIEREGIRRARAELAQADLALIVVDARDPAAAVMLESEWAGLPHRIVLHNKADLLDETPDARANEGEALWISATTGAGLERLEAAIAAIANAGLEAGEGAFSARARHVRALANCAGWLAGVGGEWLAGRPELAAESLRLARDALGEITGRCLPDDLLGEIFGTFCIGK</sequence>
<dbReference type="InterPro" id="IPR027368">
    <property type="entry name" value="MnmE_dom2"/>
</dbReference>
<keyword evidence="6 10" id="KW-0378">Hydrolase</keyword>
<evidence type="ECO:0000256" key="1">
    <source>
        <dbReference type="ARBA" id="ARBA00011043"/>
    </source>
</evidence>
<dbReference type="FunFam" id="3.40.50.300:FF:001376">
    <property type="entry name" value="tRNA modification GTPase MnmE"/>
    <property type="match status" value="1"/>
</dbReference>
<evidence type="ECO:0000256" key="2">
    <source>
        <dbReference type="ARBA" id="ARBA00022490"/>
    </source>
</evidence>
<comment type="caution">
    <text evidence="13">The sequence shown here is derived from an EMBL/GenBank/DDBJ whole genome shotgun (WGS) entry which is preliminary data.</text>
</comment>
<evidence type="ECO:0000313" key="14">
    <source>
        <dbReference type="Proteomes" id="UP000275012"/>
    </source>
</evidence>
<feature type="binding site" evidence="10">
    <location>
        <position position="27"/>
    </location>
    <ligand>
        <name>(6S)-5-formyl-5,6,7,8-tetrahydrofolate</name>
        <dbReference type="ChEBI" id="CHEBI:57457"/>
    </ligand>
</feature>
<feature type="binding site" evidence="10">
    <location>
        <begin position="229"/>
        <end position="234"/>
    </location>
    <ligand>
        <name>GTP</name>
        <dbReference type="ChEBI" id="CHEBI:37565"/>
    </ligand>
</feature>
<dbReference type="Pfam" id="PF12631">
    <property type="entry name" value="MnmE_helical"/>
    <property type="match status" value="1"/>
</dbReference>
<evidence type="ECO:0000256" key="9">
    <source>
        <dbReference type="ARBA" id="ARBA00023134"/>
    </source>
</evidence>
<keyword evidence="8 10" id="KW-0630">Potassium</keyword>
<comment type="cofactor">
    <cofactor evidence="10">
        <name>K(+)</name>
        <dbReference type="ChEBI" id="CHEBI:29103"/>
    </cofactor>
    <text evidence="10">Binds 1 potassium ion per subunit.</text>
</comment>
<dbReference type="CDD" id="cd04164">
    <property type="entry name" value="trmE"/>
    <property type="match status" value="1"/>
</dbReference>
<dbReference type="InterPro" id="IPR027266">
    <property type="entry name" value="TrmE/GcvT-like"/>
</dbReference>
<evidence type="ECO:0000256" key="4">
    <source>
        <dbReference type="ARBA" id="ARBA00022723"/>
    </source>
</evidence>
<feature type="binding site" evidence="10">
    <location>
        <position position="248"/>
    </location>
    <ligand>
        <name>K(+)</name>
        <dbReference type="ChEBI" id="CHEBI:29103"/>
    </ligand>
</feature>
<keyword evidence="4 10" id="KW-0479">Metal-binding</keyword>
<dbReference type="Proteomes" id="UP000275012">
    <property type="component" value="Unassembled WGS sequence"/>
</dbReference>
<dbReference type="HAMAP" id="MF_00379">
    <property type="entry name" value="GTPase_MnmE"/>
    <property type="match status" value="1"/>
</dbReference>
<dbReference type="PANTHER" id="PTHR42714">
    <property type="entry name" value="TRNA MODIFICATION GTPASE GTPBP3"/>
    <property type="match status" value="1"/>
</dbReference>
<dbReference type="GO" id="GO:0002098">
    <property type="term" value="P:tRNA wobble uridine modification"/>
    <property type="evidence" value="ECO:0007669"/>
    <property type="project" value="TreeGrafter"/>
</dbReference>
<comment type="subcellular location">
    <subcellularLocation>
        <location evidence="10">Cytoplasm</location>
    </subcellularLocation>
</comment>
<evidence type="ECO:0000256" key="11">
    <source>
        <dbReference type="RuleBase" id="RU003313"/>
    </source>
</evidence>
<evidence type="ECO:0000256" key="3">
    <source>
        <dbReference type="ARBA" id="ARBA00022694"/>
    </source>
</evidence>
<feature type="binding site" evidence="10">
    <location>
        <position position="254"/>
    </location>
    <ligand>
        <name>Mg(2+)</name>
        <dbReference type="ChEBI" id="CHEBI:18420"/>
    </ligand>
</feature>
<feature type="binding site" evidence="10">
    <location>
        <position position="253"/>
    </location>
    <ligand>
        <name>K(+)</name>
        <dbReference type="ChEBI" id="CHEBI:29103"/>
    </ligand>
</feature>
<dbReference type="Gene3D" id="3.40.50.300">
    <property type="entry name" value="P-loop containing nucleotide triphosphate hydrolases"/>
    <property type="match status" value="1"/>
</dbReference>
<feature type="binding site" evidence="10">
    <location>
        <position position="233"/>
    </location>
    <ligand>
        <name>Mg(2+)</name>
        <dbReference type="ChEBI" id="CHEBI:18420"/>
    </ligand>
</feature>
<dbReference type="Gene3D" id="3.30.1360.120">
    <property type="entry name" value="Probable tRNA modification gtpase trme, domain 1"/>
    <property type="match status" value="1"/>
</dbReference>
<keyword evidence="2 10" id="KW-0963">Cytoplasm</keyword>
<keyword evidence="9 10" id="KW-0342">GTP-binding</keyword>
<dbReference type="NCBIfam" id="TIGR00450">
    <property type="entry name" value="mnmE_trmE_thdF"/>
    <property type="match status" value="1"/>
</dbReference>
<dbReference type="NCBIfam" id="TIGR00231">
    <property type="entry name" value="small_GTP"/>
    <property type="match status" value="1"/>
</dbReference>
<dbReference type="InterPro" id="IPR025867">
    <property type="entry name" value="MnmE_helical"/>
</dbReference>
<dbReference type="SUPFAM" id="SSF52540">
    <property type="entry name" value="P-loop containing nucleoside triphosphate hydrolases"/>
    <property type="match status" value="1"/>
</dbReference>
<gene>
    <name evidence="10 13" type="primary">mnmE</name>
    <name evidence="10" type="synonym">trmE</name>
    <name evidence="13" type="ORF">EBB59_04190</name>
</gene>
<dbReference type="Pfam" id="PF10396">
    <property type="entry name" value="TrmE_N"/>
    <property type="match status" value="1"/>
</dbReference>
<dbReference type="GO" id="GO:0005829">
    <property type="term" value="C:cytosol"/>
    <property type="evidence" value="ECO:0007669"/>
    <property type="project" value="TreeGrafter"/>
</dbReference>
<feature type="binding site" evidence="10">
    <location>
        <position position="84"/>
    </location>
    <ligand>
        <name>(6S)-5-formyl-5,6,7,8-tetrahydrofolate</name>
        <dbReference type="ChEBI" id="CHEBI:57457"/>
    </ligand>
</feature>